<feature type="domain" description="SPX" evidence="7">
    <location>
        <begin position="32"/>
        <end position="378"/>
    </location>
</feature>
<dbReference type="Gene3D" id="3.30.40.10">
    <property type="entry name" value="Zinc/RING finger domain, C3HC4 (zinc finger)"/>
    <property type="match status" value="1"/>
</dbReference>
<dbReference type="OrthoDB" id="5588846at2759"/>
<keyword evidence="9" id="KW-1185">Reference proteome</keyword>
<dbReference type="AlphaFoldDB" id="A0A1U7LQ18"/>
<evidence type="ECO:0000256" key="1">
    <source>
        <dbReference type="ARBA" id="ARBA00022723"/>
    </source>
</evidence>
<keyword evidence="1" id="KW-0479">Metal-binding</keyword>
<dbReference type="EMBL" id="LXFE01000678">
    <property type="protein sequence ID" value="OLL24683.1"/>
    <property type="molecule type" value="Genomic_DNA"/>
</dbReference>
<keyword evidence="2 4" id="KW-0863">Zinc-finger</keyword>
<feature type="region of interest" description="Disordered" evidence="5">
    <location>
        <begin position="144"/>
        <end position="164"/>
    </location>
</feature>
<dbReference type="SMART" id="SM00184">
    <property type="entry name" value="RING"/>
    <property type="match status" value="1"/>
</dbReference>
<dbReference type="OMA" id="CIRCLIV"/>
<dbReference type="PANTHER" id="PTHR23327:SF51">
    <property type="entry name" value="TRANSCRIPTIONAL REGULATOR OF YEAST FORM ADHERENCE 3"/>
    <property type="match status" value="1"/>
</dbReference>
<accession>A0A1U7LQ18</accession>
<dbReference type="GO" id="GO:0005829">
    <property type="term" value="C:cytosol"/>
    <property type="evidence" value="ECO:0007669"/>
    <property type="project" value="EnsemblFungi"/>
</dbReference>
<dbReference type="Pfam" id="PF15227">
    <property type="entry name" value="zf-C3HC4_4"/>
    <property type="match status" value="1"/>
</dbReference>
<evidence type="ECO:0000256" key="2">
    <source>
        <dbReference type="ARBA" id="ARBA00022771"/>
    </source>
</evidence>
<evidence type="ECO:0000313" key="9">
    <source>
        <dbReference type="Proteomes" id="UP000186594"/>
    </source>
</evidence>
<evidence type="ECO:0000313" key="8">
    <source>
        <dbReference type="EMBL" id="OLL24683.1"/>
    </source>
</evidence>
<dbReference type="GO" id="GO:0061630">
    <property type="term" value="F:ubiquitin protein ligase activity"/>
    <property type="evidence" value="ECO:0007669"/>
    <property type="project" value="EnsemblFungi"/>
</dbReference>
<dbReference type="SUPFAM" id="SSF57850">
    <property type="entry name" value="RING/U-box"/>
    <property type="match status" value="1"/>
</dbReference>
<dbReference type="GO" id="GO:1904352">
    <property type="term" value="P:positive regulation of protein catabolic process in the vacuole"/>
    <property type="evidence" value="ECO:0007669"/>
    <property type="project" value="EnsemblFungi"/>
</dbReference>
<evidence type="ECO:0000259" key="6">
    <source>
        <dbReference type="PROSITE" id="PS50089"/>
    </source>
</evidence>
<gene>
    <name evidence="8" type="ORF">NEOLI_001906</name>
</gene>
<reference evidence="8 9" key="1">
    <citation type="submission" date="2016-04" db="EMBL/GenBank/DDBJ databases">
        <title>Evolutionary innovation and constraint leading to complex multicellularity in the Ascomycota.</title>
        <authorList>
            <person name="Cisse O."/>
            <person name="Nguyen A."/>
            <person name="Hewitt D.A."/>
            <person name="Jedd G."/>
            <person name="Stajich J.E."/>
        </authorList>
    </citation>
    <scope>NUCLEOTIDE SEQUENCE [LARGE SCALE GENOMIC DNA]</scope>
    <source>
        <strain evidence="8 9">DAH-3</strain>
    </source>
</reference>
<dbReference type="InterPro" id="IPR001841">
    <property type="entry name" value="Znf_RING"/>
</dbReference>
<dbReference type="PANTHER" id="PTHR23327">
    <property type="entry name" value="RING FINGER PROTEIN 127"/>
    <property type="match status" value="1"/>
</dbReference>
<protein>
    <submittedName>
        <fullName evidence="8">Putative RING finger protein</fullName>
    </submittedName>
</protein>
<feature type="domain" description="RING-type" evidence="6">
    <location>
        <begin position="414"/>
        <end position="453"/>
    </location>
</feature>
<dbReference type="PROSITE" id="PS50089">
    <property type="entry name" value="ZF_RING_2"/>
    <property type="match status" value="1"/>
</dbReference>
<evidence type="ECO:0000256" key="5">
    <source>
        <dbReference type="SAM" id="MobiDB-lite"/>
    </source>
</evidence>
<dbReference type="InterPro" id="IPR013083">
    <property type="entry name" value="Znf_RING/FYVE/PHD"/>
</dbReference>
<dbReference type="Proteomes" id="UP000186594">
    <property type="component" value="Unassembled WGS sequence"/>
</dbReference>
<dbReference type="PROSITE" id="PS51382">
    <property type="entry name" value="SPX"/>
    <property type="match status" value="1"/>
</dbReference>
<sequence>VVWFFIDHNQRDHRACYAGRLSTISEPQTLRMKFGKTLEKALEEDDIPEEWKTAAINYKALKKCIKKVSNELSLLGLDASTVKILDDAHAAIADHFHLKYSFSDPYGNFQPHPRIILTLDNTLSENDDLPPRIRESLGELISVNRQDSSSLPNDSDSDVSADHDPVFDISSSDSNIYEECTDESHGHIEERDMVNDMEEILGIPRLEVGNSVTHITISLKTDGEFFGMLKNELDLLESLHEQQTSILTSNVDSLSRALPIVAGPPEMCKSDLYAWREIFQCYMSSQVFIVTNERFSGETSIEVASERLELYSKRLKDLGYPRKFKLSKSKSLLEDFTRLNMVLLLNLRFQSINKTAMDKILKKFDKRTLLGARSSFIDTISPGSFLAVSFSKFVCFTMSNHLLSVVPQLDDYTCPICASIVMKPIRLGCGHTFCVRCLVKLQRAQKDKCPLCRREVVMSADSRNINKSLLNFLNSYFPIEAKRKQAENETEVALEQLERLGFAPDRTGCALM</sequence>
<evidence type="ECO:0000256" key="4">
    <source>
        <dbReference type="PROSITE-ProRule" id="PRU00175"/>
    </source>
</evidence>
<keyword evidence="3" id="KW-0862">Zinc</keyword>
<organism evidence="8 9">
    <name type="scientific">Neolecta irregularis (strain DAH-3)</name>
    <dbReference type="NCBI Taxonomy" id="1198029"/>
    <lineage>
        <taxon>Eukaryota</taxon>
        <taxon>Fungi</taxon>
        <taxon>Dikarya</taxon>
        <taxon>Ascomycota</taxon>
        <taxon>Taphrinomycotina</taxon>
        <taxon>Neolectales</taxon>
        <taxon>Neolectaceae</taxon>
        <taxon>Neolecta</taxon>
    </lineage>
</organism>
<dbReference type="GO" id="GO:2000185">
    <property type="term" value="P:regulation of phosphate transmembrane transport"/>
    <property type="evidence" value="ECO:0007669"/>
    <property type="project" value="EnsemblFungi"/>
</dbReference>
<evidence type="ECO:0000256" key="3">
    <source>
        <dbReference type="ARBA" id="ARBA00022833"/>
    </source>
</evidence>
<dbReference type="InterPro" id="IPR017907">
    <property type="entry name" value="Znf_RING_CS"/>
</dbReference>
<dbReference type="InterPro" id="IPR004331">
    <property type="entry name" value="SPX_dom"/>
</dbReference>
<comment type="caution">
    <text evidence="8">The sequence shown here is derived from an EMBL/GenBank/DDBJ whole genome shotgun (WGS) entry which is preliminary data.</text>
</comment>
<dbReference type="STRING" id="1198029.A0A1U7LQ18"/>
<dbReference type="PROSITE" id="PS00518">
    <property type="entry name" value="ZF_RING_1"/>
    <property type="match status" value="1"/>
</dbReference>
<name>A0A1U7LQ18_NEOID</name>
<dbReference type="GO" id="GO:0008270">
    <property type="term" value="F:zinc ion binding"/>
    <property type="evidence" value="ECO:0007669"/>
    <property type="project" value="UniProtKB-KW"/>
</dbReference>
<dbReference type="Pfam" id="PF03105">
    <property type="entry name" value="SPX"/>
    <property type="match status" value="1"/>
</dbReference>
<evidence type="ECO:0000259" key="7">
    <source>
        <dbReference type="PROSITE" id="PS51382"/>
    </source>
</evidence>
<feature type="non-terminal residue" evidence="8">
    <location>
        <position position="1"/>
    </location>
</feature>
<proteinExistence type="predicted"/>